<dbReference type="InterPro" id="IPR016040">
    <property type="entry name" value="NAD(P)-bd_dom"/>
</dbReference>
<dbReference type="EMBL" id="PYAS01000003">
    <property type="protein sequence ID" value="PSL31495.1"/>
    <property type="molecule type" value="Genomic_DNA"/>
</dbReference>
<dbReference type="GO" id="GO:0005737">
    <property type="term" value="C:cytoplasm"/>
    <property type="evidence" value="ECO:0007669"/>
    <property type="project" value="TreeGrafter"/>
</dbReference>
<gene>
    <name evidence="2" type="ORF">CLV60_103361</name>
</gene>
<dbReference type="Pfam" id="PF13460">
    <property type="entry name" value="NAD_binding_10"/>
    <property type="match status" value="1"/>
</dbReference>
<sequence>MKALIIGGTGATGRDLINVLLADPAYTRIVSFVRRSAGIVHPKLTEHIIDFNELDNFAAHIHGDVWFSCLGTTLKSAGSREQQWRIDFELPLKFAHIARRNGVLRAVLLSSYGASSSSSVHYLKIKGQLEEQIASLMFEQYIIFRPGHLLRTHTDRPVERFTTGLLVMLNGLGLMRKYRSLPTATLAQKLGKAPRVLAAGVHVIELNEIFSF</sequence>
<organism evidence="2 3">
    <name type="scientific">Dyadobacter jiangsuensis</name>
    <dbReference type="NCBI Taxonomy" id="1591085"/>
    <lineage>
        <taxon>Bacteria</taxon>
        <taxon>Pseudomonadati</taxon>
        <taxon>Bacteroidota</taxon>
        <taxon>Cytophagia</taxon>
        <taxon>Cytophagales</taxon>
        <taxon>Spirosomataceae</taxon>
        <taxon>Dyadobacter</taxon>
    </lineage>
</organism>
<proteinExistence type="predicted"/>
<dbReference type="GO" id="GO:0051170">
    <property type="term" value="P:import into nucleus"/>
    <property type="evidence" value="ECO:0007669"/>
    <property type="project" value="TreeGrafter"/>
</dbReference>
<evidence type="ECO:0000259" key="1">
    <source>
        <dbReference type="Pfam" id="PF13460"/>
    </source>
</evidence>
<dbReference type="SUPFAM" id="SSF51735">
    <property type="entry name" value="NAD(P)-binding Rossmann-fold domains"/>
    <property type="match status" value="1"/>
</dbReference>
<dbReference type="InterPro" id="IPR036291">
    <property type="entry name" value="NAD(P)-bd_dom_sf"/>
</dbReference>
<dbReference type="Proteomes" id="UP000241964">
    <property type="component" value="Unassembled WGS sequence"/>
</dbReference>
<name>A0A2P8GC78_9BACT</name>
<evidence type="ECO:0000313" key="2">
    <source>
        <dbReference type="EMBL" id="PSL31495.1"/>
    </source>
</evidence>
<feature type="domain" description="NAD(P)-binding" evidence="1">
    <location>
        <begin position="7"/>
        <end position="153"/>
    </location>
</feature>
<comment type="caution">
    <text evidence="2">The sequence shown here is derived from an EMBL/GenBank/DDBJ whole genome shotgun (WGS) entry which is preliminary data.</text>
</comment>
<dbReference type="RefSeq" id="WP_106594825.1">
    <property type="nucleotide sequence ID" value="NZ_PYAS01000003.1"/>
</dbReference>
<dbReference type="PANTHER" id="PTHR14097">
    <property type="entry name" value="OXIDOREDUCTASE HTATIP2"/>
    <property type="match status" value="1"/>
</dbReference>
<dbReference type="PANTHER" id="PTHR14097:SF7">
    <property type="entry name" value="OXIDOREDUCTASE HTATIP2"/>
    <property type="match status" value="1"/>
</dbReference>
<reference evidence="2 3" key="1">
    <citation type="submission" date="2018-03" db="EMBL/GenBank/DDBJ databases">
        <title>Genomic Encyclopedia of Archaeal and Bacterial Type Strains, Phase II (KMG-II): from individual species to whole genera.</title>
        <authorList>
            <person name="Goeker M."/>
        </authorList>
    </citation>
    <scope>NUCLEOTIDE SEQUENCE [LARGE SCALE GENOMIC DNA]</scope>
    <source>
        <strain evidence="2 3">DSM 29057</strain>
    </source>
</reference>
<protein>
    <submittedName>
        <fullName evidence="2">Putative NAD(P)-binding protein</fullName>
    </submittedName>
</protein>
<dbReference type="AlphaFoldDB" id="A0A2P8GC78"/>
<dbReference type="Gene3D" id="3.40.50.720">
    <property type="entry name" value="NAD(P)-binding Rossmann-like Domain"/>
    <property type="match status" value="1"/>
</dbReference>
<keyword evidence="3" id="KW-1185">Reference proteome</keyword>
<evidence type="ECO:0000313" key="3">
    <source>
        <dbReference type="Proteomes" id="UP000241964"/>
    </source>
</evidence>
<accession>A0A2P8GC78</accession>
<dbReference type="OrthoDB" id="9798632at2"/>